<dbReference type="Proteomes" id="UP000433737">
    <property type="component" value="Unassembled WGS sequence"/>
</dbReference>
<dbReference type="Pfam" id="PF08808">
    <property type="entry name" value="RES"/>
    <property type="match status" value="1"/>
</dbReference>
<feature type="domain" description="RES" evidence="1">
    <location>
        <begin position="203"/>
        <end position="375"/>
    </location>
</feature>
<dbReference type="AlphaFoldDB" id="A0AAX3JAK2"/>
<gene>
    <name evidence="2" type="ORF">PANT111_40084</name>
</gene>
<evidence type="ECO:0000313" key="2">
    <source>
        <dbReference type="EMBL" id="VXC37477.1"/>
    </source>
</evidence>
<organism evidence="2 3">
    <name type="scientific">Pantoea brenneri</name>
    <dbReference type="NCBI Taxonomy" id="472694"/>
    <lineage>
        <taxon>Bacteria</taxon>
        <taxon>Pseudomonadati</taxon>
        <taxon>Pseudomonadota</taxon>
        <taxon>Gammaproteobacteria</taxon>
        <taxon>Enterobacterales</taxon>
        <taxon>Erwiniaceae</taxon>
        <taxon>Pantoea</taxon>
    </lineage>
</organism>
<evidence type="ECO:0000259" key="1">
    <source>
        <dbReference type="SMART" id="SM00953"/>
    </source>
</evidence>
<accession>A0AAX3JAK2</accession>
<dbReference type="EMBL" id="CABWMH010000034">
    <property type="protein sequence ID" value="VXC37477.1"/>
    <property type="molecule type" value="Genomic_DNA"/>
</dbReference>
<dbReference type="RefSeq" id="WP_159222839.1">
    <property type="nucleotide sequence ID" value="NZ_LR733469.1"/>
</dbReference>
<dbReference type="SMART" id="SM00953">
    <property type="entry name" value="RES"/>
    <property type="match status" value="1"/>
</dbReference>
<evidence type="ECO:0000313" key="3">
    <source>
        <dbReference type="Proteomes" id="UP000433737"/>
    </source>
</evidence>
<reference evidence="2 3" key="1">
    <citation type="submission" date="2019-10" db="EMBL/GenBank/DDBJ databases">
        <authorList>
            <person name="Karimi E."/>
        </authorList>
    </citation>
    <scope>NUCLEOTIDE SEQUENCE [LARGE SCALE GENOMIC DNA]</scope>
    <source>
        <strain evidence="2">Pantoea sp. 111</strain>
    </source>
</reference>
<sequence>MEEDKKVCHECIGEEYVKSYIKKHGNRSGGCSYCLKARKSLPYSDVAEMMHAVFESYYEPNFENDVYWDAPAGDDATGVIHYELQTDDEALVADIYEYLKEECNPFRLDEYEKYSDDFNYVKMDYNSDVLDLAWNKMLESLKSEARYFNQGVKDFLDDLFSDIDTYKTKVSSSAIKEIKINTVFFRARVFDSINEVEVALKHPELEFGPPPSKIARAGRMNASGIPVFYGAASAEVAIAEVRPAVGSYVVVAPFEAMRALRVLDISSLELISHEKGSKFNPEVIKRLEKSSFLRTLSKILTIPVPGKNAENEYLITQAVSEYLSINNSLKLDGITFNSTQVSKGSNKSIEKYNIVLFKRSSSVNNADNIRCEYKVEMHENIEDDFYVFNPTIRKIEYADGEGKIPVLTIRRATYHPGDVLKLKVGDISFFKVEGVVFEVKENKVKLGSPFVVKDDGLDYDIHL</sequence>
<protein>
    <submittedName>
        <fullName evidence="2">RES domain-containing protein</fullName>
    </submittedName>
</protein>
<dbReference type="InterPro" id="IPR014914">
    <property type="entry name" value="RES_dom"/>
</dbReference>
<proteinExistence type="predicted"/>
<name>A0AAX3JAK2_9GAMM</name>
<comment type="caution">
    <text evidence="2">The sequence shown here is derived from an EMBL/GenBank/DDBJ whole genome shotgun (WGS) entry which is preliminary data.</text>
</comment>